<sequence length="215" mass="24224">MFHETRTFCSQCSHAQFNSKIQLSKHICDHHRRVTSIVVHDVAHALASREATDKYPCPKGDRTIASISTLRRHIAQNCQGSTPPQVHPEARPASAEAGADADQETGTTPLNVEEPPTLDHIGFTYENTWQVAICKLCHFVVDKAVVVEHLKGVHRLVVPNANAVLLVLRMYRLGPHLAVIWNDTVERQLDEFDDEDLSLNRPLDRVPRSLRIFHP</sequence>
<evidence type="ECO:0000313" key="2">
    <source>
        <dbReference type="Proteomes" id="UP001489719"/>
    </source>
</evidence>
<accession>A0ACC3TKU2</accession>
<dbReference type="Proteomes" id="UP001489719">
    <property type="component" value="Unassembled WGS sequence"/>
</dbReference>
<gene>
    <name evidence="1" type="ORF">V1517DRAFT_339407</name>
</gene>
<name>A0ACC3TKU2_9ASCO</name>
<reference evidence="2" key="1">
    <citation type="journal article" date="2024" name="Front. Bioeng. Biotechnol.">
        <title>Genome-scale model development and genomic sequencing of the oleaginous clade Lipomyces.</title>
        <authorList>
            <person name="Czajka J.J."/>
            <person name="Han Y."/>
            <person name="Kim J."/>
            <person name="Mondo S.J."/>
            <person name="Hofstad B.A."/>
            <person name="Robles A."/>
            <person name="Haridas S."/>
            <person name="Riley R."/>
            <person name="LaButti K."/>
            <person name="Pangilinan J."/>
            <person name="Andreopoulos W."/>
            <person name="Lipzen A."/>
            <person name="Yan J."/>
            <person name="Wang M."/>
            <person name="Ng V."/>
            <person name="Grigoriev I.V."/>
            <person name="Spatafora J.W."/>
            <person name="Magnuson J.K."/>
            <person name="Baker S.E."/>
            <person name="Pomraning K.R."/>
        </authorList>
    </citation>
    <scope>NUCLEOTIDE SEQUENCE [LARGE SCALE GENOMIC DNA]</scope>
    <source>
        <strain evidence="2">CBS 10300</strain>
    </source>
</reference>
<proteinExistence type="predicted"/>
<protein>
    <submittedName>
        <fullName evidence="1">Uncharacterized protein</fullName>
    </submittedName>
</protein>
<organism evidence="1 2">
    <name type="scientific">Lipomyces orientalis</name>
    <dbReference type="NCBI Taxonomy" id="1233043"/>
    <lineage>
        <taxon>Eukaryota</taxon>
        <taxon>Fungi</taxon>
        <taxon>Dikarya</taxon>
        <taxon>Ascomycota</taxon>
        <taxon>Saccharomycotina</taxon>
        <taxon>Lipomycetes</taxon>
        <taxon>Lipomycetales</taxon>
        <taxon>Lipomycetaceae</taxon>
        <taxon>Lipomyces</taxon>
    </lineage>
</organism>
<keyword evidence="2" id="KW-1185">Reference proteome</keyword>
<comment type="caution">
    <text evidence="1">The sequence shown here is derived from an EMBL/GenBank/DDBJ whole genome shotgun (WGS) entry which is preliminary data.</text>
</comment>
<evidence type="ECO:0000313" key="1">
    <source>
        <dbReference type="EMBL" id="KAK9321830.1"/>
    </source>
</evidence>
<dbReference type="EMBL" id="MU970089">
    <property type="protein sequence ID" value="KAK9321830.1"/>
    <property type="molecule type" value="Genomic_DNA"/>
</dbReference>